<name>A0A327YXL0_9ACTN</name>
<dbReference type="AlphaFoldDB" id="A0A327YXL0"/>
<dbReference type="InterPro" id="IPR045499">
    <property type="entry name" value="DUF6492"/>
</dbReference>
<protein>
    <recommendedName>
        <fullName evidence="3">Glycosyl transferase family 2</fullName>
    </recommendedName>
</protein>
<dbReference type="Pfam" id="PF20102">
    <property type="entry name" value="DUF6492"/>
    <property type="match status" value="1"/>
</dbReference>
<dbReference type="RefSeq" id="WP_181558274.1">
    <property type="nucleotide sequence ID" value="NZ_JACHWI010000001.1"/>
</dbReference>
<gene>
    <name evidence="1" type="ORF">B0I29_13057</name>
</gene>
<evidence type="ECO:0000313" key="1">
    <source>
        <dbReference type="EMBL" id="RAK25848.1"/>
    </source>
</evidence>
<organism evidence="1 2">
    <name type="scientific">Actinoplanes lutulentus</name>
    <dbReference type="NCBI Taxonomy" id="1287878"/>
    <lineage>
        <taxon>Bacteria</taxon>
        <taxon>Bacillati</taxon>
        <taxon>Actinomycetota</taxon>
        <taxon>Actinomycetes</taxon>
        <taxon>Micromonosporales</taxon>
        <taxon>Micromonosporaceae</taxon>
        <taxon>Actinoplanes</taxon>
    </lineage>
</organism>
<evidence type="ECO:0008006" key="3">
    <source>
        <dbReference type="Google" id="ProtNLM"/>
    </source>
</evidence>
<keyword evidence="2" id="KW-1185">Reference proteome</keyword>
<reference evidence="1 2" key="1">
    <citation type="submission" date="2018-06" db="EMBL/GenBank/DDBJ databases">
        <title>Genomic Encyclopedia of Type Strains, Phase III (KMG-III): the genomes of soil and plant-associated and newly described type strains.</title>
        <authorList>
            <person name="Whitman W."/>
        </authorList>
    </citation>
    <scope>NUCLEOTIDE SEQUENCE [LARGE SCALE GENOMIC DNA]</scope>
    <source>
        <strain evidence="1 2">CGMCC 4.7090</strain>
    </source>
</reference>
<proteinExistence type="predicted"/>
<sequence>MSRLAVITPSYAPDFELCADLHRSVLRHSPESVRHHIIVPARDLELFGQLAGPRTVLHDEADFLPGSVRSLPGTKYRVNLRQPFPPLRGWILQQIIKLAAASRAEEDVVVMVDSDIEFIRPFSAETFRRDGVVRFYRNPGFIDDRLPRHVKWHQAARTLLGLPAAPPPYHDYVSSLLAWDPALVRQLLERVEASTGRRWADVTGAQLHFSEWTLYGVFVDQLAAESSRSFASDDALCHAYWDETPLDATTARAFVAGAKDDDVAVMISAKSRTPLDAKRAAFGVTEQS</sequence>
<comment type="caution">
    <text evidence="1">The sequence shown here is derived from an EMBL/GenBank/DDBJ whole genome shotgun (WGS) entry which is preliminary data.</text>
</comment>
<evidence type="ECO:0000313" key="2">
    <source>
        <dbReference type="Proteomes" id="UP000249341"/>
    </source>
</evidence>
<accession>A0A327YXL0</accession>
<dbReference type="EMBL" id="QLMJ01000030">
    <property type="protein sequence ID" value="RAK25848.1"/>
    <property type="molecule type" value="Genomic_DNA"/>
</dbReference>
<dbReference type="Proteomes" id="UP000249341">
    <property type="component" value="Unassembled WGS sequence"/>
</dbReference>